<keyword evidence="8" id="KW-0472">Membrane</keyword>
<dbReference type="PROSITE" id="PS50893">
    <property type="entry name" value="ABC_TRANSPORTER_2"/>
    <property type="match status" value="1"/>
</dbReference>
<keyword evidence="4" id="KW-0997">Cell inner membrane</keyword>
<keyword evidence="6 10" id="KW-0067">ATP-binding</keyword>
<sequence>MKVLSIKNLSVGYKTLIGKFRVLNDVSFDVEEGEIIGIVGESGSGKSTLGHAIIRLLPPNSYIEKGEIIFDGKNIVALPEAEMSNVRGTGITMIFQNPLNSLNPVKTIEYQLFEALKVKMSRDGKKNIDEKEAREIIINTVKDVRLPDPADIIKKYPHQLSGGQVQRVVIAMALILKPKVLIADEPTSALDVTIQAQIVKLFKQLREEEKVSILFISHDISLVYAITDRLLVMYAGRIMEDGNIEEVIKNPMHPYTQGLINSIPTISKNKGELKVIEGSPPSFLALPLGCKFNPRCNKVMEVCRKEEPKLEEIKGRRVRCWLYE</sequence>
<dbReference type="InterPro" id="IPR027417">
    <property type="entry name" value="P-loop_NTPase"/>
</dbReference>
<keyword evidence="11" id="KW-1185">Reference proteome</keyword>
<reference evidence="10 11" key="1">
    <citation type="submission" date="2018-05" db="EMBL/GenBank/DDBJ databases">
        <title>Complete Genome Sequences of Extremely Thermoacidophilic, Metal-Mobilizing Type-Strain Members of the Archaeal Family Sulfolobaceae: Acidianus brierleyi DSM-1651T, Acidianus sulfidivorans DSM-18786T, Metallosphaera hakonensis DSM-7519T, and Metallosphaera prunae DSM-10039T.</title>
        <authorList>
            <person name="Counts J.A."/>
            <person name="Kelly R.M."/>
        </authorList>
    </citation>
    <scope>NUCLEOTIDE SEQUENCE [LARGE SCALE GENOMIC DNA]</scope>
    <source>
        <strain evidence="10 11">JP7</strain>
    </source>
</reference>
<dbReference type="SMART" id="SM00382">
    <property type="entry name" value="AAA"/>
    <property type="match status" value="1"/>
</dbReference>
<keyword evidence="2" id="KW-0813">Transport</keyword>
<dbReference type="Pfam" id="PF00005">
    <property type="entry name" value="ABC_tran"/>
    <property type="match status" value="1"/>
</dbReference>
<dbReference type="InterPro" id="IPR013563">
    <property type="entry name" value="Oligopep_ABC_C"/>
</dbReference>
<evidence type="ECO:0000256" key="6">
    <source>
        <dbReference type="ARBA" id="ARBA00022840"/>
    </source>
</evidence>
<dbReference type="PANTHER" id="PTHR43297:SF14">
    <property type="entry name" value="ATPASE AAA-TYPE CORE DOMAIN-CONTAINING PROTEIN"/>
    <property type="match status" value="1"/>
</dbReference>
<organism evidence="10 11">
    <name type="scientific">Acidianus sulfidivorans JP7</name>
    <dbReference type="NCBI Taxonomy" id="619593"/>
    <lineage>
        <taxon>Archaea</taxon>
        <taxon>Thermoproteota</taxon>
        <taxon>Thermoprotei</taxon>
        <taxon>Sulfolobales</taxon>
        <taxon>Sulfolobaceae</taxon>
        <taxon>Acidianus</taxon>
    </lineage>
</organism>
<evidence type="ECO:0000256" key="7">
    <source>
        <dbReference type="ARBA" id="ARBA00022967"/>
    </source>
</evidence>
<evidence type="ECO:0000256" key="4">
    <source>
        <dbReference type="ARBA" id="ARBA00022519"/>
    </source>
</evidence>
<evidence type="ECO:0000313" key="11">
    <source>
        <dbReference type="Proteomes" id="UP000248410"/>
    </source>
</evidence>
<dbReference type="RefSeq" id="WP_110379163.1">
    <property type="nucleotide sequence ID" value="NZ_CP029288.2"/>
</dbReference>
<comment type="subcellular location">
    <subcellularLocation>
        <location evidence="1">Cell membrane</location>
        <topology evidence="1">Peripheral membrane protein</topology>
    </subcellularLocation>
</comment>
<evidence type="ECO:0000256" key="8">
    <source>
        <dbReference type="ARBA" id="ARBA00023136"/>
    </source>
</evidence>
<dbReference type="CDD" id="cd03257">
    <property type="entry name" value="ABC_NikE_OppD_transporters"/>
    <property type="match status" value="1"/>
</dbReference>
<accession>A0A2U9IJR6</accession>
<dbReference type="AlphaFoldDB" id="A0A2U9IJR6"/>
<dbReference type="GO" id="GO:0015833">
    <property type="term" value="P:peptide transport"/>
    <property type="evidence" value="ECO:0007669"/>
    <property type="project" value="InterPro"/>
</dbReference>
<dbReference type="NCBIfam" id="TIGR01727">
    <property type="entry name" value="oligo_HPY"/>
    <property type="match status" value="1"/>
</dbReference>
<keyword evidence="7" id="KW-1278">Translocase</keyword>
<evidence type="ECO:0000256" key="5">
    <source>
        <dbReference type="ARBA" id="ARBA00022741"/>
    </source>
</evidence>
<protein>
    <submittedName>
        <fullName evidence="10">Peptide ABC transporter ATP-binding protein</fullName>
    </submittedName>
</protein>
<feature type="domain" description="ABC transporter" evidence="9">
    <location>
        <begin position="6"/>
        <end position="260"/>
    </location>
</feature>
<dbReference type="OrthoDB" id="18209at2157"/>
<dbReference type="FunFam" id="3.40.50.300:FF:000016">
    <property type="entry name" value="Oligopeptide ABC transporter ATP-binding component"/>
    <property type="match status" value="1"/>
</dbReference>
<evidence type="ECO:0000256" key="2">
    <source>
        <dbReference type="ARBA" id="ARBA00022448"/>
    </source>
</evidence>
<dbReference type="GeneID" id="36836519"/>
<evidence type="ECO:0000256" key="1">
    <source>
        <dbReference type="ARBA" id="ARBA00004202"/>
    </source>
</evidence>
<dbReference type="Gene3D" id="3.40.50.300">
    <property type="entry name" value="P-loop containing nucleotide triphosphate hydrolases"/>
    <property type="match status" value="1"/>
</dbReference>
<dbReference type="GO" id="GO:0005524">
    <property type="term" value="F:ATP binding"/>
    <property type="evidence" value="ECO:0007669"/>
    <property type="project" value="UniProtKB-KW"/>
</dbReference>
<dbReference type="Proteomes" id="UP000248410">
    <property type="component" value="Chromosome"/>
</dbReference>
<evidence type="ECO:0000259" key="9">
    <source>
        <dbReference type="PROSITE" id="PS50893"/>
    </source>
</evidence>
<keyword evidence="3" id="KW-1003">Cell membrane</keyword>
<dbReference type="InterPro" id="IPR050388">
    <property type="entry name" value="ABC_Ni/Peptide_Import"/>
</dbReference>
<evidence type="ECO:0000256" key="3">
    <source>
        <dbReference type="ARBA" id="ARBA00022475"/>
    </source>
</evidence>
<dbReference type="Pfam" id="PF08352">
    <property type="entry name" value="oligo_HPY"/>
    <property type="match status" value="1"/>
</dbReference>
<dbReference type="InterPro" id="IPR003593">
    <property type="entry name" value="AAA+_ATPase"/>
</dbReference>
<dbReference type="KEGG" id="asul:DFR86_01080"/>
<name>A0A2U9IJR6_9CREN</name>
<dbReference type="SUPFAM" id="SSF52540">
    <property type="entry name" value="P-loop containing nucleoside triphosphate hydrolases"/>
    <property type="match status" value="1"/>
</dbReference>
<dbReference type="EMBL" id="CP029288">
    <property type="protein sequence ID" value="AWR96273.1"/>
    <property type="molecule type" value="Genomic_DNA"/>
</dbReference>
<evidence type="ECO:0000313" key="10">
    <source>
        <dbReference type="EMBL" id="AWR96273.1"/>
    </source>
</evidence>
<dbReference type="InterPro" id="IPR003439">
    <property type="entry name" value="ABC_transporter-like_ATP-bd"/>
</dbReference>
<proteinExistence type="predicted"/>
<dbReference type="GO" id="GO:0016887">
    <property type="term" value="F:ATP hydrolysis activity"/>
    <property type="evidence" value="ECO:0007669"/>
    <property type="project" value="InterPro"/>
</dbReference>
<keyword evidence="5" id="KW-0547">Nucleotide-binding</keyword>
<gene>
    <name evidence="10" type="ORF">DFR86_01080</name>
</gene>
<dbReference type="PANTHER" id="PTHR43297">
    <property type="entry name" value="OLIGOPEPTIDE TRANSPORT ATP-BINDING PROTEIN APPD"/>
    <property type="match status" value="1"/>
</dbReference>
<dbReference type="GO" id="GO:0005886">
    <property type="term" value="C:plasma membrane"/>
    <property type="evidence" value="ECO:0007669"/>
    <property type="project" value="UniProtKB-SubCell"/>
</dbReference>